<organism evidence="2 3">
    <name type="scientific">Enterobacter cloacae</name>
    <dbReference type="NCBI Taxonomy" id="550"/>
    <lineage>
        <taxon>Bacteria</taxon>
        <taxon>Pseudomonadati</taxon>
        <taxon>Pseudomonadota</taxon>
        <taxon>Gammaproteobacteria</taxon>
        <taxon>Enterobacterales</taxon>
        <taxon>Enterobacteriaceae</taxon>
        <taxon>Enterobacter</taxon>
        <taxon>Enterobacter cloacae complex</taxon>
    </lineage>
</organism>
<reference evidence="2" key="1">
    <citation type="submission" date="2023-03" db="EMBL/GenBank/DDBJ databases">
        <title>A Study on Prevalence and Characterization of Enterobacter cloacae strains in China.</title>
        <authorList>
            <person name="Zheng Z."/>
        </authorList>
    </citation>
    <scope>NUCLEOTIDE SEQUENCE</scope>
    <source>
        <strain evidence="2">EC77</strain>
    </source>
</reference>
<dbReference type="Gene3D" id="1.10.860.10">
    <property type="entry name" value="DNAb Helicase, Chain A"/>
    <property type="match status" value="1"/>
</dbReference>
<keyword evidence="2" id="KW-0347">Helicase</keyword>
<keyword evidence="2" id="KW-0547">Nucleotide-binding</keyword>
<comment type="caution">
    <text evidence="2">The sequence shown here is derived from an EMBL/GenBank/DDBJ whole genome shotgun (WGS) entry which is preliminary data.</text>
</comment>
<dbReference type="SUPFAM" id="SSF48024">
    <property type="entry name" value="N-terminal domain of DnaB helicase"/>
    <property type="match status" value="1"/>
</dbReference>
<dbReference type="Proteomes" id="UP001215180">
    <property type="component" value="Unassembled WGS sequence"/>
</dbReference>
<dbReference type="GO" id="GO:0006269">
    <property type="term" value="P:DNA replication, synthesis of primer"/>
    <property type="evidence" value="ECO:0007669"/>
    <property type="project" value="UniProtKB-KW"/>
</dbReference>
<keyword evidence="2" id="KW-0378">Hydrolase</keyword>
<dbReference type="EMBL" id="JARJGR010000469">
    <property type="protein sequence ID" value="MDF3636266.1"/>
    <property type="molecule type" value="Genomic_DNA"/>
</dbReference>
<gene>
    <name evidence="2" type="ORF">P3S46_03400</name>
</gene>
<sequence>MTPVWKNEDLEGAVIGAIFLRGADPEVLDILSRVPATAFSLPQYREIYTGICRQAYGARLIVPVLLC</sequence>
<accession>A0AAW6NJ03</accession>
<proteinExistence type="predicted"/>
<protein>
    <submittedName>
        <fullName evidence="2">Replicative DNA helicase</fullName>
    </submittedName>
</protein>
<evidence type="ECO:0000313" key="3">
    <source>
        <dbReference type="Proteomes" id="UP001215180"/>
    </source>
</evidence>
<dbReference type="GO" id="GO:0003678">
    <property type="term" value="F:DNA helicase activity"/>
    <property type="evidence" value="ECO:0007669"/>
    <property type="project" value="InterPro"/>
</dbReference>
<dbReference type="GO" id="GO:0005524">
    <property type="term" value="F:ATP binding"/>
    <property type="evidence" value="ECO:0007669"/>
    <property type="project" value="InterPro"/>
</dbReference>
<dbReference type="InterPro" id="IPR036185">
    <property type="entry name" value="DNA_heli_DnaB-like_N_sf"/>
</dbReference>
<keyword evidence="1" id="KW-0639">Primosome</keyword>
<dbReference type="AlphaFoldDB" id="A0AAW6NJ03"/>
<evidence type="ECO:0000256" key="1">
    <source>
        <dbReference type="ARBA" id="ARBA00022515"/>
    </source>
</evidence>
<evidence type="ECO:0000313" key="2">
    <source>
        <dbReference type="EMBL" id="MDF3636266.1"/>
    </source>
</evidence>
<dbReference type="InterPro" id="IPR016136">
    <property type="entry name" value="DNA_helicase_N/primase_C"/>
</dbReference>
<keyword evidence="2" id="KW-0067">ATP-binding</keyword>
<feature type="non-terminal residue" evidence="2">
    <location>
        <position position="67"/>
    </location>
</feature>
<name>A0AAW6NJ03_ENTCL</name>
<dbReference type="GO" id="GO:1990077">
    <property type="term" value="C:primosome complex"/>
    <property type="evidence" value="ECO:0007669"/>
    <property type="project" value="UniProtKB-KW"/>
</dbReference>